<evidence type="ECO:0000313" key="3">
    <source>
        <dbReference type="Proteomes" id="UP000202511"/>
    </source>
</evidence>
<protein>
    <submittedName>
        <fullName evidence="2">Uncharacterized protein</fullName>
    </submittedName>
</protein>
<organism evidence="2 3">
    <name type="scientific">Pandoravirus inopinatum</name>
    <dbReference type="NCBI Taxonomy" id="1605721"/>
    <lineage>
        <taxon>Viruses</taxon>
        <taxon>Pandoravirus</taxon>
    </lineage>
</organism>
<dbReference type="RefSeq" id="YP_009119020.1">
    <property type="nucleotide sequence ID" value="NC_026440.1"/>
</dbReference>
<feature type="region of interest" description="Disordered" evidence="1">
    <location>
        <begin position="542"/>
        <end position="564"/>
    </location>
</feature>
<feature type="region of interest" description="Disordered" evidence="1">
    <location>
        <begin position="604"/>
        <end position="624"/>
    </location>
</feature>
<dbReference type="EMBL" id="KP136319">
    <property type="protein sequence ID" value="AJF96785.1"/>
    <property type="molecule type" value="Genomic_DNA"/>
</dbReference>
<dbReference type="KEGG" id="vg:23461702"/>
<reference evidence="2 3" key="1">
    <citation type="journal article" date="2015" name="Parasitol. Res.">
        <title>Viruses in close associations with free-living amoebae.</title>
        <authorList>
            <person name="Scheid P."/>
        </authorList>
    </citation>
    <scope>NUCLEOTIDE SEQUENCE [LARGE SCALE GENOMIC DNA]</scope>
    <source>
        <strain evidence="2">KlaHel</strain>
    </source>
</reference>
<dbReference type="Proteomes" id="UP000202511">
    <property type="component" value="Segment"/>
</dbReference>
<feature type="compositionally biased region" description="Polar residues" evidence="1">
    <location>
        <begin position="379"/>
        <end position="400"/>
    </location>
</feature>
<feature type="compositionally biased region" description="Basic and acidic residues" evidence="1">
    <location>
        <begin position="546"/>
        <end position="561"/>
    </location>
</feature>
<evidence type="ECO:0000256" key="1">
    <source>
        <dbReference type="SAM" id="MobiDB-lite"/>
    </source>
</evidence>
<dbReference type="GeneID" id="23461702"/>
<sequence length="708" mass="74758">METALARQESFASTHPDAIAASAVAPHLFIVEIQGIGCRTLSVKGLSGLFYRVAGAMVGSASLVSMQTMGRHPWYCGATDNGVPCQCDDTCTVLCVGTMPHGGGGGVWAAVDMAASAPGKRKTRFSGGHRLMGILCVQPSMAGCFSRHACITEHGVVVRNEAAARDCPTCAHTWNGFQVLLTRAPPRERANAARLAAITTQYLDARPPSTDVGVINVMCMCIQGMRVAAEMVPASDARMTRVERAVAALGTQVDGLFAVCLWARRLDVRRAVRIVVDADMQVGVVLPDRLLPLALTSLDSVVNMAVTAAVIVARANRAAADVICDTPTLDADIVAKSVSATAGMCAGMMNALESCGLNEAAQLAARVFAQARKEAAEFPSSSTKQDAADPATTSLSTTETEGAPKRRVRPVATDGDNDGVSQRQSQRDGRDDEAPTEALRCAGAHCRAPKRRIVSGCAISVQCTAGCQTTLHRACWEAVGIALVDAAPCPTPDCWGEIARVTSTRLRAVGRPPRVLWEAAAHNGKLPKATTATVNGDSAAQVNLPTHREGPDGSQDNHDNTAGDTNEAQACFARDPCQDNLITVTHDGNDTDDGDHCCGADTGAPTPPPPTGGMVYQKASASRDTLPIRRKRPRNRAGKRQRRRLIERQQHQALMALPDPAKPLIETLPSKVDATGPPAQTDYADDALWPSFFVATASDTAQNGPRVM</sequence>
<evidence type="ECO:0000313" key="2">
    <source>
        <dbReference type="EMBL" id="AJF96785.1"/>
    </source>
</evidence>
<name>A0A0B5J583_9VIRU</name>
<feature type="region of interest" description="Disordered" evidence="1">
    <location>
        <begin position="376"/>
        <end position="436"/>
    </location>
</feature>
<proteinExistence type="predicted"/>
<accession>A0A0B5J583</accession>